<keyword evidence="1" id="KW-0472">Membrane</keyword>
<dbReference type="EMBL" id="ML994619">
    <property type="protein sequence ID" value="KAF2190040.1"/>
    <property type="molecule type" value="Genomic_DNA"/>
</dbReference>
<evidence type="ECO:0000313" key="3">
    <source>
        <dbReference type="Proteomes" id="UP000800200"/>
    </source>
</evidence>
<feature type="transmembrane region" description="Helical" evidence="1">
    <location>
        <begin position="24"/>
        <end position="45"/>
    </location>
</feature>
<gene>
    <name evidence="2" type="ORF">K469DRAFT_699615</name>
</gene>
<dbReference type="Proteomes" id="UP000800200">
    <property type="component" value="Unassembled WGS sequence"/>
</dbReference>
<accession>A0A6A6EIT4</accession>
<dbReference type="OrthoDB" id="3436553at2759"/>
<name>A0A6A6EIT4_9PEZI</name>
<evidence type="ECO:0000256" key="1">
    <source>
        <dbReference type="SAM" id="Phobius"/>
    </source>
</evidence>
<sequence>MAGGGAKKEPTKPYIGPPSTGHEIGIMFGFLAFMVICMLLYGVIWQVGNKRSQKKEADRIQQLRASGLLKDEKATVENTT</sequence>
<keyword evidence="1" id="KW-1133">Transmembrane helix</keyword>
<protein>
    <submittedName>
        <fullName evidence="2">Uncharacterized protein</fullName>
    </submittedName>
</protein>
<keyword evidence="1" id="KW-0812">Transmembrane</keyword>
<reference evidence="2" key="1">
    <citation type="journal article" date="2020" name="Stud. Mycol.">
        <title>101 Dothideomycetes genomes: a test case for predicting lifestyles and emergence of pathogens.</title>
        <authorList>
            <person name="Haridas S."/>
            <person name="Albert R."/>
            <person name="Binder M."/>
            <person name="Bloem J."/>
            <person name="Labutti K."/>
            <person name="Salamov A."/>
            <person name="Andreopoulos B."/>
            <person name="Baker S."/>
            <person name="Barry K."/>
            <person name="Bills G."/>
            <person name="Bluhm B."/>
            <person name="Cannon C."/>
            <person name="Castanera R."/>
            <person name="Culley D."/>
            <person name="Daum C."/>
            <person name="Ezra D."/>
            <person name="Gonzalez J."/>
            <person name="Henrissat B."/>
            <person name="Kuo A."/>
            <person name="Liang C."/>
            <person name="Lipzen A."/>
            <person name="Lutzoni F."/>
            <person name="Magnuson J."/>
            <person name="Mondo S."/>
            <person name="Nolan M."/>
            <person name="Ohm R."/>
            <person name="Pangilinan J."/>
            <person name="Park H.-J."/>
            <person name="Ramirez L."/>
            <person name="Alfaro M."/>
            <person name="Sun H."/>
            <person name="Tritt A."/>
            <person name="Yoshinaga Y."/>
            <person name="Zwiers L.-H."/>
            <person name="Turgeon B."/>
            <person name="Goodwin S."/>
            <person name="Spatafora J."/>
            <person name="Crous P."/>
            <person name="Grigoriev I."/>
        </authorList>
    </citation>
    <scope>NUCLEOTIDE SEQUENCE</scope>
    <source>
        <strain evidence="2">CBS 207.26</strain>
    </source>
</reference>
<dbReference type="AlphaFoldDB" id="A0A6A6EIT4"/>
<keyword evidence="3" id="KW-1185">Reference proteome</keyword>
<proteinExistence type="predicted"/>
<evidence type="ECO:0000313" key="2">
    <source>
        <dbReference type="EMBL" id="KAF2190040.1"/>
    </source>
</evidence>
<organism evidence="2 3">
    <name type="scientific">Zopfia rhizophila CBS 207.26</name>
    <dbReference type="NCBI Taxonomy" id="1314779"/>
    <lineage>
        <taxon>Eukaryota</taxon>
        <taxon>Fungi</taxon>
        <taxon>Dikarya</taxon>
        <taxon>Ascomycota</taxon>
        <taxon>Pezizomycotina</taxon>
        <taxon>Dothideomycetes</taxon>
        <taxon>Dothideomycetes incertae sedis</taxon>
        <taxon>Zopfiaceae</taxon>
        <taxon>Zopfia</taxon>
    </lineage>
</organism>